<dbReference type="AlphaFoldDB" id="A0A285TQ03"/>
<protein>
    <recommendedName>
        <fullName evidence="1">Chaperone NapD</fullName>
    </recommendedName>
    <alternativeName>
        <fullName evidence="1">NapA signal peptide-binding chaperone NapD</fullName>
    </alternativeName>
</protein>
<proteinExistence type="inferred from homology"/>
<comment type="function">
    <text evidence="1">Chaperone for NapA, the catalytic subunit of the periplasmic nitrate reductase. It binds directly and specifically to the twin-arginine signal peptide of NapA, preventing premature interaction with the Tat translocase and premature export.</text>
</comment>
<keyword evidence="1" id="KW-0963">Cytoplasm</keyword>
<evidence type="ECO:0000313" key="2">
    <source>
        <dbReference type="EMBL" id="SOC25299.1"/>
    </source>
</evidence>
<sequence length="83" mass="8588">MPDTPAIPLAISSAVVSVLPGRLESVAATLSDLPGVEVRAAEGSKIVIILEAPRGETGKQLVEIALLDGVVSANMVFEHIEEV</sequence>
<comment type="similarity">
    <text evidence="1">Belongs to the NapD family.</text>
</comment>
<dbReference type="HAMAP" id="MF_02200">
    <property type="entry name" value="NapD"/>
    <property type="match status" value="1"/>
</dbReference>
<dbReference type="RefSeq" id="WP_097176444.1">
    <property type="nucleotide sequence ID" value="NZ_OBML01000014.1"/>
</dbReference>
<dbReference type="OrthoDB" id="7306089at2"/>
<evidence type="ECO:0000313" key="3">
    <source>
        <dbReference type="Proteomes" id="UP000219331"/>
    </source>
</evidence>
<dbReference type="EMBL" id="OBML01000014">
    <property type="protein sequence ID" value="SOC25299.1"/>
    <property type="molecule type" value="Genomic_DNA"/>
</dbReference>
<keyword evidence="1" id="KW-0143">Chaperone</keyword>
<organism evidence="2 3">
    <name type="scientific">Stappia indica</name>
    <dbReference type="NCBI Taxonomy" id="538381"/>
    <lineage>
        <taxon>Bacteria</taxon>
        <taxon>Pseudomonadati</taxon>
        <taxon>Pseudomonadota</taxon>
        <taxon>Alphaproteobacteria</taxon>
        <taxon>Hyphomicrobiales</taxon>
        <taxon>Stappiaceae</taxon>
        <taxon>Stappia</taxon>
    </lineage>
</organism>
<name>A0A285TQ03_9HYPH</name>
<accession>A0A285TQ03</accession>
<reference evidence="2 3" key="1">
    <citation type="submission" date="2017-08" db="EMBL/GenBank/DDBJ databases">
        <authorList>
            <person name="de Groot N.N."/>
        </authorList>
    </citation>
    <scope>NUCLEOTIDE SEQUENCE [LARGE SCALE GENOMIC DNA]</scope>
    <source>
        <strain evidence="2 3">USBA 352</strain>
    </source>
</reference>
<dbReference type="GO" id="GO:0005737">
    <property type="term" value="C:cytoplasm"/>
    <property type="evidence" value="ECO:0007669"/>
    <property type="project" value="UniProtKB-SubCell"/>
</dbReference>
<dbReference type="InterPro" id="IPR005623">
    <property type="entry name" value="Chaperone_NapD_NO3_reduct"/>
</dbReference>
<dbReference type="Pfam" id="PF03927">
    <property type="entry name" value="NapD"/>
    <property type="match status" value="1"/>
</dbReference>
<dbReference type="Proteomes" id="UP000219331">
    <property type="component" value="Unassembled WGS sequence"/>
</dbReference>
<dbReference type="Gene3D" id="3.30.70.920">
    <property type="match status" value="1"/>
</dbReference>
<comment type="subcellular location">
    <subcellularLocation>
        <location evidence="1">Cytoplasm</location>
    </subcellularLocation>
</comment>
<keyword evidence="3" id="KW-1185">Reference proteome</keyword>
<evidence type="ECO:0000256" key="1">
    <source>
        <dbReference type="HAMAP-Rule" id="MF_02200"/>
    </source>
</evidence>
<gene>
    <name evidence="1" type="primary">napD</name>
    <name evidence="2" type="ORF">SAMN05421512_11432</name>
</gene>
<dbReference type="GO" id="GO:0005048">
    <property type="term" value="F:signal sequence binding"/>
    <property type="evidence" value="ECO:0007669"/>
    <property type="project" value="UniProtKB-UniRule"/>
</dbReference>
<comment type="subunit">
    <text evidence="1">Interacts with the cytoplasmic NapA precursor.</text>
</comment>
<dbReference type="GO" id="GO:0051224">
    <property type="term" value="P:negative regulation of protein transport"/>
    <property type="evidence" value="ECO:0007669"/>
    <property type="project" value="UniProtKB-UniRule"/>
</dbReference>
<dbReference type="STRING" id="538381.GCA_001696535_00422"/>